<name>A0ABN9XX58_9DINO</name>
<dbReference type="Pfam" id="PF07970">
    <property type="entry name" value="COPIIcoated_ERV"/>
    <property type="match status" value="1"/>
</dbReference>
<keyword evidence="4 5" id="KW-0472">Membrane</keyword>
<dbReference type="InterPro" id="IPR039542">
    <property type="entry name" value="Erv_N"/>
</dbReference>
<dbReference type="Gene3D" id="3.40.30.10">
    <property type="entry name" value="Glutaredoxin"/>
    <property type="match status" value="1"/>
</dbReference>
<dbReference type="EMBL" id="CAUYUJ010021450">
    <property type="protein sequence ID" value="CAK0904718.1"/>
    <property type="molecule type" value="Genomic_DNA"/>
</dbReference>
<dbReference type="Pfam" id="PF00085">
    <property type="entry name" value="Thioredoxin"/>
    <property type="match status" value="1"/>
</dbReference>
<gene>
    <name evidence="7" type="ORF">PCOR1329_LOCUS80667</name>
</gene>
<proteinExistence type="predicted"/>
<feature type="domain" description="Thioredoxin" evidence="6">
    <location>
        <begin position="124"/>
        <end position="267"/>
    </location>
</feature>
<dbReference type="Pfam" id="PF13850">
    <property type="entry name" value="ERGIC_N"/>
    <property type="match status" value="1"/>
</dbReference>
<evidence type="ECO:0000259" key="6">
    <source>
        <dbReference type="PROSITE" id="PS51352"/>
    </source>
</evidence>
<keyword evidence="3 5" id="KW-1133">Transmembrane helix</keyword>
<keyword evidence="8" id="KW-1185">Reference proteome</keyword>
<keyword evidence="2 5" id="KW-0812">Transmembrane</keyword>
<dbReference type="InterPro" id="IPR012936">
    <property type="entry name" value="Erv_C"/>
</dbReference>
<evidence type="ECO:0000313" key="8">
    <source>
        <dbReference type="Proteomes" id="UP001189429"/>
    </source>
</evidence>
<dbReference type="PANTHER" id="PTHR10984:SF37">
    <property type="entry name" value="PROTEIN DISULFIDE-ISOMERASE 5-3"/>
    <property type="match status" value="1"/>
</dbReference>
<dbReference type="SUPFAM" id="SSF52833">
    <property type="entry name" value="Thioredoxin-like"/>
    <property type="match status" value="1"/>
</dbReference>
<dbReference type="InterPro" id="IPR045888">
    <property type="entry name" value="Erv"/>
</dbReference>
<evidence type="ECO:0000256" key="1">
    <source>
        <dbReference type="ARBA" id="ARBA00004370"/>
    </source>
</evidence>
<feature type="transmembrane region" description="Helical" evidence="5">
    <location>
        <begin position="425"/>
        <end position="447"/>
    </location>
</feature>
<evidence type="ECO:0000256" key="5">
    <source>
        <dbReference type="SAM" id="Phobius"/>
    </source>
</evidence>
<protein>
    <recommendedName>
        <fullName evidence="6">Thioredoxin domain-containing protein</fullName>
    </recommendedName>
</protein>
<evidence type="ECO:0000256" key="4">
    <source>
        <dbReference type="ARBA" id="ARBA00023136"/>
    </source>
</evidence>
<dbReference type="InterPro" id="IPR036249">
    <property type="entry name" value="Thioredoxin-like_sf"/>
</dbReference>
<dbReference type="InterPro" id="IPR013766">
    <property type="entry name" value="Thioredoxin_domain"/>
</dbReference>
<dbReference type="PANTHER" id="PTHR10984">
    <property type="entry name" value="ENDOPLASMIC RETICULUM-GOLGI INTERMEDIATE COMPARTMENT PROTEIN"/>
    <property type="match status" value="1"/>
</dbReference>
<feature type="non-terminal residue" evidence="7">
    <location>
        <position position="1"/>
    </location>
</feature>
<comment type="caution">
    <text evidence="7">The sequence shown here is derived from an EMBL/GenBank/DDBJ whole genome shotgun (WGS) entry which is preliminary data.</text>
</comment>
<organism evidence="7 8">
    <name type="scientific">Prorocentrum cordatum</name>
    <dbReference type="NCBI Taxonomy" id="2364126"/>
    <lineage>
        <taxon>Eukaryota</taxon>
        <taxon>Sar</taxon>
        <taxon>Alveolata</taxon>
        <taxon>Dinophyceae</taxon>
        <taxon>Prorocentrales</taxon>
        <taxon>Prorocentraceae</taxon>
        <taxon>Prorocentrum</taxon>
    </lineage>
</organism>
<dbReference type="Proteomes" id="UP001189429">
    <property type="component" value="Unassembled WGS sequence"/>
</dbReference>
<comment type="subcellular location">
    <subcellularLocation>
        <location evidence="1">Membrane</location>
    </subcellularLocation>
</comment>
<dbReference type="InterPro" id="IPR017937">
    <property type="entry name" value="Thioredoxin_CS"/>
</dbReference>
<dbReference type="PROSITE" id="PS00194">
    <property type="entry name" value="THIOREDOXIN_1"/>
    <property type="match status" value="1"/>
</dbReference>
<reference evidence="7" key="1">
    <citation type="submission" date="2023-10" db="EMBL/GenBank/DDBJ databases">
        <authorList>
            <person name="Chen Y."/>
            <person name="Shah S."/>
            <person name="Dougan E. K."/>
            <person name="Thang M."/>
            <person name="Chan C."/>
        </authorList>
    </citation>
    <scope>NUCLEOTIDE SEQUENCE [LARGE SCALE GENOMIC DNA]</scope>
</reference>
<dbReference type="PROSITE" id="PS51352">
    <property type="entry name" value="THIOREDOXIN_2"/>
    <property type="match status" value="1"/>
</dbReference>
<evidence type="ECO:0000256" key="3">
    <source>
        <dbReference type="ARBA" id="ARBA00022989"/>
    </source>
</evidence>
<evidence type="ECO:0000256" key="2">
    <source>
        <dbReference type="ARBA" id="ARBA00022692"/>
    </source>
</evidence>
<evidence type="ECO:0000313" key="7">
    <source>
        <dbReference type="EMBL" id="CAK0904718.1"/>
    </source>
</evidence>
<sequence>ASQNAWFAPYDAFRTVPKDLAEATVTGAAMTMAACLTCSILFFCEASAFLSAKPTTHIVIDSNQDSVLRINFDVHMLDLSCDFLTVGIWDAFGTERMNVSRNIQKQRVDHKGAVGRAYTDDEIVELEFSDKSFTKEELSELDSDWGSSSDNFKHDSFQAVVDAHDFTMVNFYADWCPHCRQFGPIWGNFEYRVNEHVDEAKDADGSVTNVRVLKINCVDFEDTCREQKVHSFPDVRMYSRGSKTGKEYVSYRGPPEGLADFMKQQVAQRHLHAGAAYHEMFSEGCRISGYLEAARVPGTVHFQASHTADRTLNLAFTNVSHHVHHFSFGEAPRRSIHALPSEYKRHVNPLDGRTFAVDKFHKAPNHFIKVVHTRFVEHGIRSYQQTHQHSVRTIQRNAIPQSKFSYDLSPVEVVVSAGERRWYDFVTQVFAIIGGAFSVMSMATGMLKFTSTQLKGALGKLG</sequence>
<accession>A0ABN9XX58</accession>
<dbReference type="CDD" id="cd02961">
    <property type="entry name" value="PDI_a_family"/>
    <property type="match status" value="1"/>
</dbReference>